<evidence type="ECO:0000256" key="5">
    <source>
        <dbReference type="ARBA" id="ARBA00022984"/>
    </source>
</evidence>
<reference evidence="10 11" key="1">
    <citation type="submission" date="2016-10" db="EMBL/GenBank/DDBJ databases">
        <authorList>
            <person name="de Groot N.N."/>
        </authorList>
    </citation>
    <scope>NUCLEOTIDE SEQUENCE [LARGE SCALE GENOMIC DNA]</scope>
    <source>
        <strain evidence="10 11">ATCC 35022</strain>
    </source>
</reference>
<dbReference type="PROSITE" id="PS51318">
    <property type="entry name" value="TAT"/>
    <property type="match status" value="1"/>
</dbReference>
<proteinExistence type="inferred from homology"/>
<dbReference type="CDD" id="cd16913">
    <property type="entry name" value="YkuD_like"/>
    <property type="match status" value="1"/>
</dbReference>
<keyword evidence="11" id="KW-1185">Reference proteome</keyword>
<dbReference type="Proteomes" id="UP000199071">
    <property type="component" value="Unassembled WGS sequence"/>
</dbReference>
<evidence type="ECO:0000259" key="9">
    <source>
        <dbReference type="PROSITE" id="PS52029"/>
    </source>
</evidence>
<dbReference type="Gene3D" id="2.40.440.10">
    <property type="entry name" value="L,D-transpeptidase catalytic domain-like"/>
    <property type="match status" value="1"/>
</dbReference>
<name>A0A1G6D2A5_9HYPH</name>
<feature type="domain" description="L,D-TPase catalytic" evidence="9">
    <location>
        <begin position="58"/>
        <end position="167"/>
    </location>
</feature>
<dbReference type="GO" id="GO:0008360">
    <property type="term" value="P:regulation of cell shape"/>
    <property type="evidence" value="ECO:0007669"/>
    <property type="project" value="UniProtKB-UniRule"/>
</dbReference>
<feature type="signal peptide" evidence="8">
    <location>
        <begin position="1"/>
        <end position="32"/>
    </location>
</feature>
<dbReference type="InterPro" id="IPR016915">
    <property type="entry name" value="UCP029342"/>
</dbReference>
<evidence type="ECO:0000313" key="10">
    <source>
        <dbReference type="EMBL" id="SDB39179.1"/>
    </source>
</evidence>
<evidence type="ECO:0000256" key="2">
    <source>
        <dbReference type="ARBA" id="ARBA00005992"/>
    </source>
</evidence>
<dbReference type="PIRSF" id="PIRSF029342">
    <property type="entry name" value="UCP029342_ErfK/YbiS/YcfS/YnhG"/>
    <property type="match status" value="1"/>
</dbReference>
<accession>A0A1G6D2A5</accession>
<comment type="similarity">
    <text evidence="2">Belongs to the YkuD family.</text>
</comment>
<dbReference type="GO" id="GO:0005576">
    <property type="term" value="C:extracellular region"/>
    <property type="evidence" value="ECO:0007669"/>
    <property type="project" value="TreeGrafter"/>
</dbReference>
<evidence type="ECO:0000256" key="6">
    <source>
        <dbReference type="ARBA" id="ARBA00023316"/>
    </source>
</evidence>
<dbReference type="InterPro" id="IPR050979">
    <property type="entry name" value="LD-transpeptidase"/>
</dbReference>
<dbReference type="UniPathway" id="UPA00219"/>
<dbReference type="PANTHER" id="PTHR30582:SF2">
    <property type="entry name" value="L,D-TRANSPEPTIDASE YCIB-RELATED"/>
    <property type="match status" value="1"/>
</dbReference>
<dbReference type="Pfam" id="PF03734">
    <property type="entry name" value="YkuD"/>
    <property type="match status" value="1"/>
</dbReference>
<dbReference type="STRING" id="665467.SAMN02982931_02908"/>
<keyword evidence="3" id="KW-0808">Transferase</keyword>
<evidence type="ECO:0000256" key="4">
    <source>
        <dbReference type="ARBA" id="ARBA00022960"/>
    </source>
</evidence>
<dbReference type="GO" id="GO:0071972">
    <property type="term" value="F:peptidoglycan L,D-transpeptidase activity"/>
    <property type="evidence" value="ECO:0007669"/>
    <property type="project" value="TreeGrafter"/>
</dbReference>
<evidence type="ECO:0000256" key="3">
    <source>
        <dbReference type="ARBA" id="ARBA00022679"/>
    </source>
</evidence>
<evidence type="ECO:0000256" key="8">
    <source>
        <dbReference type="SAM" id="SignalP"/>
    </source>
</evidence>
<dbReference type="EMBL" id="FMXQ01000006">
    <property type="protein sequence ID" value="SDB39179.1"/>
    <property type="molecule type" value="Genomic_DNA"/>
</dbReference>
<dbReference type="InterPro" id="IPR038063">
    <property type="entry name" value="Transpep_catalytic_dom"/>
</dbReference>
<comment type="pathway">
    <text evidence="1 7">Cell wall biogenesis; peptidoglycan biosynthesis.</text>
</comment>
<dbReference type="InterPro" id="IPR005490">
    <property type="entry name" value="LD_TPept_cat_dom"/>
</dbReference>
<evidence type="ECO:0000256" key="7">
    <source>
        <dbReference type="PROSITE-ProRule" id="PRU01373"/>
    </source>
</evidence>
<sequence length="336" mass="35788">MTFEPLFPTRRAALAGLAGLAGTALLARPGLAATTAAERALKPGQFIWQPELQKRGATSIIVSIGAQMMHVHRRGVRIGVSTVSTGKTGHDTPTGVFTILQKNKDHVSNIYEGAEMPFMQRLTWTGIALHAGNLPGYPASHGCVRMPLDFAELLFGATRLGTPVVVASAFSEPEPVSSPNFVGEFYSAKALAGLRRAERTWLSDDPEDRPVTSVLVSRQDSRAIVLQNGDIVAEGPVEIAEPDRPFPSNVFVLSGAGTDEQGLRWEAIGYSEGNDAQVSVPDSLTLDRIKAPADLAAAIAKRVAPGMLFVVTDDPLATDTRSASDFVVMTAEGEEE</sequence>
<evidence type="ECO:0000313" key="11">
    <source>
        <dbReference type="Proteomes" id="UP000199071"/>
    </source>
</evidence>
<organism evidence="10 11">
    <name type="scientific">Bauldia litoralis</name>
    <dbReference type="NCBI Taxonomy" id="665467"/>
    <lineage>
        <taxon>Bacteria</taxon>
        <taxon>Pseudomonadati</taxon>
        <taxon>Pseudomonadota</taxon>
        <taxon>Alphaproteobacteria</taxon>
        <taxon>Hyphomicrobiales</taxon>
        <taxon>Kaistiaceae</taxon>
        <taxon>Bauldia</taxon>
    </lineage>
</organism>
<gene>
    <name evidence="10" type="ORF">SAMN02982931_02908</name>
</gene>
<dbReference type="GO" id="GO:0016740">
    <property type="term" value="F:transferase activity"/>
    <property type="evidence" value="ECO:0007669"/>
    <property type="project" value="UniProtKB-KW"/>
</dbReference>
<dbReference type="SUPFAM" id="SSF141523">
    <property type="entry name" value="L,D-transpeptidase catalytic domain-like"/>
    <property type="match status" value="1"/>
</dbReference>
<feature type="chain" id="PRO_5011700784" evidence="8">
    <location>
        <begin position="33"/>
        <end position="336"/>
    </location>
</feature>
<dbReference type="InterPro" id="IPR006311">
    <property type="entry name" value="TAT_signal"/>
</dbReference>
<feature type="active site" description="Nucleophile" evidence="7">
    <location>
        <position position="143"/>
    </location>
</feature>
<keyword evidence="6 7" id="KW-0961">Cell wall biogenesis/degradation</keyword>
<keyword evidence="4 7" id="KW-0133">Cell shape</keyword>
<keyword evidence="5 7" id="KW-0573">Peptidoglycan synthesis</keyword>
<dbReference type="GO" id="GO:0071555">
    <property type="term" value="P:cell wall organization"/>
    <property type="evidence" value="ECO:0007669"/>
    <property type="project" value="UniProtKB-UniRule"/>
</dbReference>
<feature type="active site" description="Proton donor/acceptor" evidence="7">
    <location>
        <position position="130"/>
    </location>
</feature>
<dbReference type="GO" id="GO:0018104">
    <property type="term" value="P:peptidoglycan-protein cross-linking"/>
    <property type="evidence" value="ECO:0007669"/>
    <property type="project" value="TreeGrafter"/>
</dbReference>
<dbReference type="PROSITE" id="PS52029">
    <property type="entry name" value="LD_TPASE"/>
    <property type="match status" value="1"/>
</dbReference>
<protein>
    <submittedName>
        <fullName evidence="10">L,D-transpeptidase catalytic domain</fullName>
    </submittedName>
</protein>
<keyword evidence="8" id="KW-0732">Signal</keyword>
<evidence type="ECO:0000256" key="1">
    <source>
        <dbReference type="ARBA" id="ARBA00004752"/>
    </source>
</evidence>
<dbReference type="AlphaFoldDB" id="A0A1G6D2A5"/>
<dbReference type="NCBIfam" id="NF004785">
    <property type="entry name" value="PRK06132.1-2"/>
    <property type="match status" value="1"/>
</dbReference>
<dbReference type="PANTHER" id="PTHR30582">
    <property type="entry name" value="L,D-TRANSPEPTIDASE"/>
    <property type="match status" value="1"/>
</dbReference>